<dbReference type="Pfam" id="PF02493">
    <property type="entry name" value="MORN"/>
    <property type="match status" value="7"/>
</dbReference>
<dbReference type="SMART" id="SM00698">
    <property type="entry name" value="MORN"/>
    <property type="match status" value="5"/>
</dbReference>
<evidence type="ECO:0000256" key="1">
    <source>
        <dbReference type="ARBA" id="ARBA00022737"/>
    </source>
</evidence>
<dbReference type="EMBL" id="UINC01108066">
    <property type="protein sequence ID" value="SVC73898.1"/>
    <property type="molecule type" value="Genomic_DNA"/>
</dbReference>
<organism evidence="2">
    <name type="scientific">marine metagenome</name>
    <dbReference type="NCBI Taxonomy" id="408172"/>
    <lineage>
        <taxon>unclassified sequences</taxon>
        <taxon>metagenomes</taxon>
        <taxon>ecological metagenomes</taxon>
    </lineage>
</organism>
<dbReference type="SUPFAM" id="SSF82185">
    <property type="entry name" value="Histone H3 K4-specific methyltransferase SET7/9 N-terminal domain"/>
    <property type="match status" value="2"/>
</dbReference>
<proteinExistence type="predicted"/>
<feature type="non-terminal residue" evidence="2">
    <location>
        <position position="342"/>
    </location>
</feature>
<evidence type="ECO:0000313" key="2">
    <source>
        <dbReference type="EMBL" id="SVC73898.1"/>
    </source>
</evidence>
<feature type="non-terminal residue" evidence="2">
    <location>
        <position position="1"/>
    </location>
</feature>
<dbReference type="InterPro" id="IPR003409">
    <property type="entry name" value="MORN"/>
</dbReference>
<dbReference type="PANTHER" id="PTHR23084:SF263">
    <property type="entry name" value="MORN REPEAT-CONTAINING PROTEIN 1"/>
    <property type="match status" value="1"/>
</dbReference>
<sequence length="342" mass="39023">IKNGLPSGKGTSTYPEWKKYIGKWKEGKRNGQGKETFENGCIYEGQFKDDKYNGQGSFTAPNGAQFSGKYEDGELHGKGILISPEGDKYEGQFKSGKQHGKGIYKWNDGRIYEGQFKDGKMHGIGKYIMEDGRYFEGSFKKGNPTKKGKYFWEDGTEYIEEEKKGLTITKAMLGEPDEDDEIIEISDKEREDFLREITSISDDDGEIWTCAHCEFEQESTVEKYALQHGLVCPSCFDSVMGFDQESFGAIGEMIVFDNENVQPDGSNRYLCLKVLADENIGDENYVRRYQLSIRSNKILGLTENYRNSKGEIDYPERIDGELVFNMNNHKFFENINGKKVEV</sequence>
<gene>
    <name evidence="2" type="ORF">METZ01_LOCUS326752</name>
</gene>
<reference evidence="2" key="1">
    <citation type="submission" date="2018-05" db="EMBL/GenBank/DDBJ databases">
        <authorList>
            <person name="Lanie J.A."/>
            <person name="Ng W.-L."/>
            <person name="Kazmierczak K.M."/>
            <person name="Andrzejewski T.M."/>
            <person name="Davidsen T.M."/>
            <person name="Wayne K.J."/>
            <person name="Tettelin H."/>
            <person name="Glass J.I."/>
            <person name="Rusch D."/>
            <person name="Podicherti R."/>
            <person name="Tsui H.-C.T."/>
            <person name="Winkler M.E."/>
        </authorList>
    </citation>
    <scope>NUCLEOTIDE SEQUENCE</scope>
</reference>
<keyword evidence="1" id="KW-0677">Repeat</keyword>
<name>A0A382PML6_9ZZZZ</name>
<dbReference type="AlphaFoldDB" id="A0A382PML6"/>
<dbReference type="Gene3D" id="2.20.110.10">
    <property type="entry name" value="Histone H3 K4-specific methyltransferase SET7/9 N-terminal domain"/>
    <property type="match status" value="3"/>
</dbReference>
<dbReference type="PANTHER" id="PTHR23084">
    <property type="entry name" value="PHOSPHATIDYLINOSITOL-4-PHOSPHATE 5-KINASE RELATED"/>
    <property type="match status" value="1"/>
</dbReference>
<evidence type="ECO:0008006" key="3">
    <source>
        <dbReference type="Google" id="ProtNLM"/>
    </source>
</evidence>
<accession>A0A382PML6</accession>
<protein>
    <recommendedName>
        <fullName evidence="3">MORN repeat-containing protein</fullName>
    </recommendedName>
</protein>